<dbReference type="AlphaFoldDB" id="A0A016XLW1"/>
<dbReference type="Proteomes" id="UP000023268">
    <property type="component" value="Unassembled WGS sequence"/>
</dbReference>
<comment type="caution">
    <text evidence="1">The sequence shown here is derived from an EMBL/GenBank/DDBJ whole genome shotgun (WGS) entry which is preliminary data.</text>
</comment>
<accession>A0A016XLW1</accession>
<protein>
    <submittedName>
        <fullName evidence="1">Uncharacterized protein</fullName>
    </submittedName>
</protein>
<dbReference type="EMBL" id="JEMG01000001">
    <property type="protein sequence ID" value="EYC52895.1"/>
    <property type="molecule type" value="Genomic_DNA"/>
</dbReference>
<organism evidence="1 2">
    <name type="scientific">Hylemonella gracilis str. Niagara R</name>
    <dbReference type="NCBI Taxonomy" id="1458275"/>
    <lineage>
        <taxon>Bacteria</taxon>
        <taxon>Pseudomonadati</taxon>
        <taxon>Pseudomonadota</taxon>
        <taxon>Betaproteobacteria</taxon>
        <taxon>Burkholderiales</taxon>
        <taxon>Comamonadaceae</taxon>
        <taxon>Hylemonella</taxon>
    </lineage>
</organism>
<reference evidence="1 2" key="1">
    <citation type="submission" date="2014-02" db="EMBL/GenBank/DDBJ databases">
        <title>Draft Genome of Hylemonella gracilis isolated from the Niagara River.</title>
        <authorList>
            <person name="Pawlowski D.R."/>
            <person name="Koudelka G.B."/>
        </authorList>
    </citation>
    <scope>NUCLEOTIDE SEQUENCE [LARGE SCALE GENOMIC DNA]</scope>
    <source>
        <strain evidence="1 2">Niagara R</strain>
    </source>
</reference>
<evidence type="ECO:0000313" key="2">
    <source>
        <dbReference type="Proteomes" id="UP000023268"/>
    </source>
</evidence>
<name>A0A016XLW1_9BURK</name>
<dbReference type="STRING" id="1458275.AZ34_11950"/>
<sequence length="82" mass="8901">MEPGAIYRLPSGRFAMLMAINADACTLGVVDVHRVVLLSGGELALSHAAAARLRVAWHADQWQARRADRLALEQERAHAAAE</sequence>
<evidence type="ECO:0000313" key="1">
    <source>
        <dbReference type="EMBL" id="EYC52895.1"/>
    </source>
</evidence>
<proteinExistence type="predicted"/>
<gene>
    <name evidence="1" type="ORF">AZ34_11950</name>
</gene>